<sequence precursor="true">MRRWTVTLTLLTCFLWPVTASAADAQPVTIEILDESGEHLPARIYVQSLDDESWHYVRPAGDEGTAVRYEKQNWINKDSVEYHTTVSADPCVADLSEGRYRLTVERGKEYFPAIREFDVADESLKLRVPLKRMIDMAARGWYSGETHLHRTLDETRNIILAEDLNVAFPLSYWVTHAGQPPTSGNKNIGGEIPDRLITVDDTHVIWPRNTEYEIFTVGEKRHTLGALFLLNHRSVFDRGVPPWEPVIRQARSEGALFDMDKLDWPFSMMLPVTAEGSLYELANNHVWRTEFAFRNWNSATTPWLQPPWGARQGNEREWLHYTLGKYYTLLNTGMKMSPTAGTANGVHPVPAGFSRVYVHLPDGFSYEKWLAGLKAGRSFVTTGPMLFATVNTRDPGANFEFDAAGEAIDLRMEVVSQKPITFCELVHNGIPVRTYRVRGERMQNGGYRSLVSDRFSLHESGWIALRVWENHDDGRFRFAHSAPWYVTVAGEPVRPRRDEKQYLVRRMIDEIERSRDVLSDEALIEYERALDVYENLQTQDDSAKVRANARRPKSDEALAYWLDNMVRHHRFSIEEVHQATGMDHAAIESALERLGLNDVPLPEVATDHIRVLPYPGGRHPRSGFLDGAFRPQRESKVSVFLPWEGAGYVVVDTPEAIFTDLGLTYLAHAHVPTIWTDQGVALPPLEWVRNDDGSLEIERTLPNGIRFGSRVVPEEDSVAMDLWLQNGTKQPLTGMRVQTCVMLKGAIGFSDQSNHNKRLDSPFAAVHSEDGRRWIITAWEPNHRTWANPPVPCLHSDPTLPDCPPGETVHARGRVWFFEGDDIDGELERLRGSLERRVSRDE</sequence>
<dbReference type="EMBL" id="CP036275">
    <property type="protein sequence ID" value="QDU40339.1"/>
    <property type="molecule type" value="Genomic_DNA"/>
</dbReference>
<dbReference type="OrthoDB" id="232833at2"/>
<feature type="signal peptide" evidence="1">
    <location>
        <begin position="1"/>
        <end position="22"/>
    </location>
</feature>
<feature type="chain" id="PRO_5022039816" evidence="1">
    <location>
        <begin position="23"/>
        <end position="842"/>
    </location>
</feature>
<evidence type="ECO:0000256" key="1">
    <source>
        <dbReference type="SAM" id="SignalP"/>
    </source>
</evidence>
<name>A0A517ZD02_9PLAN</name>
<reference evidence="2 3" key="1">
    <citation type="submission" date="2019-02" db="EMBL/GenBank/DDBJ databases">
        <title>Deep-cultivation of Planctomycetes and their phenomic and genomic characterization uncovers novel biology.</title>
        <authorList>
            <person name="Wiegand S."/>
            <person name="Jogler M."/>
            <person name="Boedeker C."/>
            <person name="Pinto D."/>
            <person name="Vollmers J."/>
            <person name="Rivas-Marin E."/>
            <person name="Kohn T."/>
            <person name="Peeters S.H."/>
            <person name="Heuer A."/>
            <person name="Rast P."/>
            <person name="Oberbeckmann S."/>
            <person name="Bunk B."/>
            <person name="Jeske O."/>
            <person name="Meyerdierks A."/>
            <person name="Storesund J.E."/>
            <person name="Kallscheuer N."/>
            <person name="Luecker S."/>
            <person name="Lage O.M."/>
            <person name="Pohl T."/>
            <person name="Merkel B.J."/>
            <person name="Hornburger P."/>
            <person name="Mueller R.-W."/>
            <person name="Bruemmer F."/>
            <person name="Labrenz M."/>
            <person name="Spormann A.M."/>
            <person name="Op den Camp H."/>
            <person name="Overmann J."/>
            <person name="Amann R."/>
            <person name="Jetten M.S.M."/>
            <person name="Mascher T."/>
            <person name="Medema M.H."/>
            <person name="Devos D.P."/>
            <person name="Kaster A.-K."/>
            <person name="Ovreas L."/>
            <person name="Rohde M."/>
            <person name="Galperin M.Y."/>
            <person name="Jogler C."/>
        </authorList>
    </citation>
    <scope>NUCLEOTIDE SEQUENCE [LARGE SCALE GENOMIC DNA]</scope>
    <source>
        <strain evidence="2 3">Mal4</strain>
    </source>
</reference>
<protein>
    <submittedName>
        <fullName evidence="2">Uncharacterized protein</fullName>
    </submittedName>
</protein>
<evidence type="ECO:0000313" key="2">
    <source>
        <dbReference type="EMBL" id="QDU40339.1"/>
    </source>
</evidence>
<keyword evidence="3" id="KW-1185">Reference proteome</keyword>
<dbReference type="AlphaFoldDB" id="A0A517ZD02"/>
<keyword evidence="1" id="KW-0732">Signal</keyword>
<evidence type="ECO:0000313" key="3">
    <source>
        <dbReference type="Proteomes" id="UP000320496"/>
    </source>
</evidence>
<proteinExistence type="predicted"/>
<dbReference type="Proteomes" id="UP000320496">
    <property type="component" value="Chromosome"/>
</dbReference>
<gene>
    <name evidence="2" type="ORF">Mal4_46950</name>
</gene>
<dbReference type="RefSeq" id="WP_145371577.1">
    <property type="nucleotide sequence ID" value="NZ_CP036275.1"/>
</dbReference>
<dbReference type="KEGG" id="mri:Mal4_46950"/>
<accession>A0A517ZD02</accession>
<dbReference type="NCBIfam" id="NF038032">
    <property type="entry name" value="CehA_McbA_metalo"/>
    <property type="match status" value="1"/>
</dbReference>
<organism evidence="2 3">
    <name type="scientific">Maioricimonas rarisocia</name>
    <dbReference type="NCBI Taxonomy" id="2528026"/>
    <lineage>
        <taxon>Bacteria</taxon>
        <taxon>Pseudomonadati</taxon>
        <taxon>Planctomycetota</taxon>
        <taxon>Planctomycetia</taxon>
        <taxon>Planctomycetales</taxon>
        <taxon>Planctomycetaceae</taxon>
        <taxon>Maioricimonas</taxon>
    </lineage>
</organism>